<comment type="caution">
    <text evidence="1">The sequence shown here is derived from an EMBL/GenBank/DDBJ whole genome shotgun (WGS) entry which is preliminary data.</text>
</comment>
<dbReference type="Proteomes" id="UP001454036">
    <property type="component" value="Unassembled WGS sequence"/>
</dbReference>
<gene>
    <name evidence="1" type="ORF">LIER_24173</name>
</gene>
<evidence type="ECO:0000313" key="1">
    <source>
        <dbReference type="EMBL" id="GAA0169765.1"/>
    </source>
</evidence>
<keyword evidence="2" id="KW-1185">Reference proteome</keyword>
<dbReference type="GO" id="GO:0009409">
    <property type="term" value="P:response to cold"/>
    <property type="evidence" value="ECO:0007669"/>
    <property type="project" value="InterPro"/>
</dbReference>
<organism evidence="1 2">
    <name type="scientific">Lithospermum erythrorhizon</name>
    <name type="common">Purple gromwell</name>
    <name type="synonym">Lithospermum officinale var. erythrorhizon</name>
    <dbReference type="NCBI Taxonomy" id="34254"/>
    <lineage>
        <taxon>Eukaryota</taxon>
        <taxon>Viridiplantae</taxon>
        <taxon>Streptophyta</taxon>
        <taxon>Embryophyta</taxon>
        <taxon>Tracheophyta</taxon>
        <taxon>Spermatophyta</taxon>
        <taxon>Magnoliopsida</taxon>
        <taxon>eudicotyledons</taxon>
        <taxon>Gunneridae</taxon>
        <taxon>Pentapetalae</taxon>
        <taxon>asterids</taxon>
        <taxon>lamiids</taxon>
        <taxon>Boraginales</taxon>
        <taxon>Boraginaceae</taxon>
        <taxon>Boraginoideae</taxon>
        <taxon>Lithospermeae</taxon>
        <taxon>Lithospermum</taxon>
    </lineage>
</organism>
<accession>A0AAV3R0E9</accession>
<protein>
    <submittedName>
        <fullName evidence="1">Uncharacterized protein</fullName>
    </submittedName>
</protein>
<dbReference type="InterPro" id="IPR044678">
    <property type="entry name" value="COR27/28"/>
</dbReference>
<dbReference type="AlphaFoldDB" id="A0AAV3R0E9"/>
<sequence length="212" mass="24411">MEMNGGGGNGKENKSGVVMEHLMRATKWTDEKHGLYLNSMEASFVNQLHDSIDILGWTSQKHTCYGQFKVFRQGWRGNIKFSRDEAELNNGDESGVDQITSNPWIRRYSSECRQHTRRPAQDLSMTDEFRASAFYARHRLSNRPSSAPSLGRFSEIHFQVDSTNDMLHLLIEFTLSTEVTDQNFIDEETKDETECEIQCSKRIKTEESSNED</sequence>
<dbReference type="GO" id="GO:0042752">
    <property type="term" value="P:regulation of circadian rhythm"/>
    <property type="evidence" value="ECO:0007669"/>
    <property type="project" value="InterPro"/>
</dbReference>
<proteinExistence type="predicted"/>
<dbReference type="PANTHER" id="PTHR33676:SF3">
    <property type="entry name" value="COLD-REGULATED PROTEIN 27"/>
    <property type="match status" value="1"/>
</dbReference>
<reference evidence="1 2" key="1">
    <citation type="submission" date="2024-01" db="EMBL/GenBank/DDBJ databases">
        <title>The complete chloroplast genome sequence of Lithospermum erythrorhizon: insights into the phylogenetic relationship among Boraginaceae species and the maternal lineages of purple gromwells.</title>
        <authorList>
            <person name="Okada T."/>
            <person name="Watanabe K."/>
        </authorList>
    </citation>
    <scope>NUCLEOTIDE SEQUENCE [LARGE SCALE GENOMIC DNA]</scope>
</reference>
<name>A0AAV3R0E9_LITER</name>
<dbReference type="PANTHER" id="PTHR33676">
    <property type="entry name" value="COLD REGULATED PROTEIN 27"/>
    <property type="match status" value="1"/>
</dbReference>
<evidence type="ECO:0000313" key="2">
    <source>
        <dbReference type="Proteomes" id="UP001454036"/>
    </source>
</evidence>
<dbReference type="EMBL" id="BAABME010006967">
    <property type="protein sequence ID" value="GAA0169765.1"/>
    <property type="molecule type" value="Genomic_DNA"/>
</dbReference>